<proteinExistence type="predicted"/>
<organism evidence="3 4">
    <name type="scientific">Streptomyces thermogriseus</name>
    <dbReference type="NCBI Taxonomy" id="75292"/>
    <lineage>
        <taxon>Bacteria</taxon>
        <taxon>Bacillati</taxon>
        <taxon>Actinomycetota</taxon>
        <taxon>Actinomycetes</taxon>
        <taxon>Kitasatosporales</taxon>
        <taxon>Streptomycetaceae</taxon>
        <taxon>Streptomyces</taxon>
    </lineage>
</organism>
<dbReference type="Pfam" id="PF14030">
    <property type="entry name" value="DUF4245"/>
    <property type="match status" value="1"/>
</dbReference>
<sequence length="193" mass="21140">MASANSKQKTVRDMLLSLAVIGLAAGVIYLFIPHGGGPPDLKRVDYSVELATARRAAPYPVAAPEGLPDSWKPTSVRFRPHEKDHWHLGFQDPDGQYVAIEQSAADRKDFIEDASQGGHATEVTQKINDRTWTRYTGGRYNALVLEGTEGSTTVVTGTASWDRLTAMAKALRMEEGPEKPEKETDREAEKASS</sequence>
<keyword evidence="2" id="KW-1133">Transmembrane helix</keyword>
<keyword evidence="2" id="KW-0812">Transmembrane</keyword>
<dbReference type="EMBL" id="BAAAHU010000011">
    <property type="protein sequence ID" value="GAA1007134.1"/>
    <property type="molecule type" value="Genomic_DNA"/>
</dbReference>
<dbReference type="RefSeq" id="WP_067397311.1">
    <property type="nucleotide sequence ID" value="NZ_BAAAHU010000011.1"/>
</dbReference>
<keyword evidence="4" id="KW-1185">Reference proteome</keyword>
<gene>
    <name evidence="3" type="ORF">GCM10009564_16310</name>
</gene>
<feature type="transmembrane region" description="Helical" evidence="2">
    <location>
        <begin position="14"/>
        <end position="32"/>
    </location>
</feature>
<evidence type="ECO:0000313" key="3">
    <source>
        <dbReference type="EMBL" id="GAA1007134.1"/>
    </source>
</evidence>
<comment type="caution">
    <text evidence="3">The sequence shown here is derived from an EMBL/GenBank/DDBJ whole genome shotgun (WGS) entry which is preliminary data.</text>
</comment>
<reference evidence="3 4" key="1">
    <citation type="journal article" date="2019" name="Int. J. Syst. Evol. Microbiol.">
        <title>The Global Catalogue of Microorganisms (GCM) 10K type strain sequencing project: providing services to taxonomists for standard genome sequencing and annotation.</title>
        <authorList>
            <consortium name="The Broad Institute Genomics Platform"/>
            <consortium name="The Broad Institute Genome Sequencing Center for Infectious Disease"/>
            <person name="Wu L."/>
            <person name="Ma J."/>
        </authorList>
    </citation>
    <scope>NUCLEOTIDE SEQUENCE [LARGE SCALE GENOMIC DNA]</scope>
    <source>
        <strain evidence="3 4">JCM 11269</strain>
    </source>
</reference>
<name>A0ABN1SWT6_9ACTN</name>
<feature type="region of interest" description="Disordered" evidence="1">
    <location>
        <begin position="172"/>
        <end position="193"/>
    </location>
</feature>
<evidence type="ECO:0000313" key="4">
    <source>
        <dbReference type="Proteomes" id="UP001501072"/>
    </source>
</evidence>
<keyword evidence="2" id="KW-0472">Membrane</keyword>
<dbReference type="Proteomes" id="UP001501072">
    <property type="component" value="Unassembled WGS sequence"/>
</dbReference>
<evidence type="ECO:0000256" key="1">
    <source>
        <dbReference type="SAM" id="MobiDB-lite"/>
    </source>
</evidence>
<evidence type="ECO:0000256" key="2">
    <source>
        <dbReference type="SAM" id="Phobius"/>
    </source>
</evidence>
<accession>A0ABN1SWT6</accession>
<dbReference type="InterPro" id="IPR025339">
    <property type="entry name" value="DUF4245"/>
</dbReference>
<protein>
    <submittedName>
        <fullName evidence="3">DUF4245 domain-containing protein</fullName>
    </submittedName>
</protein>